<dbReference type="Gene3D" id="3.20.20.70">
    <property type="entry name" value="Aldolase class I"/>
    <property type="match status" value="1"/>
</dbReference>
<keyword evidence="3" id="KW-1185">Reference proteome</keyword>
<accession>A0A6F8XM37</accession>
<dbReference type="Pfam" id="PF21607">
    <property type="entry name" value="FabD_helical_ins"/>
    <property type="match status" value="1"/>
</dbReference>
<name>A0A6F8XM37_9ACTN</name>
<dbReference type="Proteomes" id="UP000502508">
    <property type="component" value="Chromosome"/>
</dbReference>
<feature type="domain" description="[Acyl-carrier-protein] S-malonyltransferase-like inserted helical" evidence="1">
    <location>
        <begin position="331"/>
        <end position="409"/>
    </location>
</feature>
<dbReference type="KEGG" id="pfla:Pflav_012860"/>
<evidence type="ECO:0000259" key="1">
    <source>
        <dbReference type="Pfam" id="PF21607"/>
    </source>
</evidence>
<dbReference type="PANTHER" id="PTHR32332:SF20">
    <property type="entry name" value="2-NITROPROPANE DIOXYGENASE-LIKE PROTEIN"/>
    <property type="match status" value="1"/>
</dbReference>
<dbReference type="PANTHER" id="PTHR32332">
    <property type="entry name" value="2-NITROPROPANE DIOXYGENASE"/>
    <property type="match status" value="1"/>
</dbReference>
<proteinExistence type="predicted"/>
<dbReference type="AlphaFoldDB" id="A0A6F8XM37"/>
<dbReference type="InterPro" id="IPR049489">
    <property type="entry name" value="FabD-like_helical_ins"/>
</dbReference>
<evidence type="ECO:0000313" key="2">
    <source>
        <dbReference type="EMBL" id="BCB74876.1"/>
    </source>
</evidence>
<reference evidence="2 3" key="2">
    <citation type="submission" date="2020-03" db="EMBL/GenBank/DDBJ databases">
        <authorList>
            <person name="Ichikawa N."/>
            <person name="Kimura A."/>
            <person name="Kitahashi Y."/>
            <person name="Uohara A."/>
        </authorList>
    </citation>
    <scope>NUCLEOTIDE SEQUENCE [LARGE SCALE GENOMIC DNA]</scope>
    <source>
        <strain evidence="2 3">NBRC 107702</strain>
    </source>
</reference>
<reference evidence="2 3" key="1">
    <citation type="submission" date="2020-03" db="EMBL/GenBank/DDBJ databases">
        <title>Whole genome shotgun sequence of Phytohabitans flavus NBRC 107702.</title>
        <authorList>
            <person name="Komaki H."/>
            <person name="Tamura T."/>
        </authorList>
    </citation>
    <scope>NUCLEOTIDE SEQUENCE [LARGE SCALE GENOMIC DNA]</scope>
    <source>
        <strain evidence="2 3">NBRC 107702</strain>
    </source>
</reference>
<organism evidence="2 3">
    <name type="scientific">Phytohabitans flavus</name>
    <dbReference type="NCBI Taxonomy" id="1076124"/>
    <lineage>
        <taxon>Bacteria</taxon>
        <taxon>Bacillati</taxon>
        <taxon>Actinomycetota</taxon>
        <taxon>Actinomycetes</taxon>
        <taxon>Micromonosporales</taxon>
        <taxon>Micromonosporaceae</taxon>
    </lineage>
</organism>
<gene>
    <name evidence="2" type="ORF">Pflav_012860</name>
</gene>
<sequence length="475" mass="51581">MVTHQLEDRYTESIVASALGSPAFRADHGVRLAYAAGSMYKGVASVSSVVRMGRAGLLSYLGAGGLQMDVLAASVDEIQRALGPAGPYGVNLLAAPGDPARERRIVDFLLDRAVPRVEAAAYVQLSPELVRYRLAGVRRTPDGRVVTRNHVLAKVSRPEVALQFLSPAPGDMVDALVRAGDVSAEAAALAARLPVADDLCAEADSGGHTDQRQSSTLVPDMVRLAQRARAEHGYDHQVRVGAAGGLGTPESIAAAFILGADFVLTGSINQCTVESGTSDEVKDLLAAAEIQDTAIVPAGDMFEVGAKVQVLRKGLLFPGRAAKLYDLYRQHDRLEDLDVRSAQQVERFFGRSFAQVWDETREYYSRHRPADITRAEQVPKFRMALIFKWYFVQATRYAMQGNADRRVDYQIQCGPAMGAFNRYVRGTDLEPWRNRHVDEIGERLMNGAAEVLSARMSGLLAASRLATRATEGTLP</sequence>
<dbReference type="NCBIfam" id="TIGR02814">
    <property type="entry name" value="pfaD_fam"/>
    <property type="match status" value="1"/>
</dbReference>
<dbReference type="RefSeq" id="WP_173034400.1">
    <property type="nucleotide sequence ID" value="NZ_AP022870.1"/>
</dbReference>
<protein>
    <recommendedName>
        <fullName evidence="1">[Acyl-carrier-protein] S-malonyltransferase-like inserted helical domain-containing protein</fullName>
    </recommendedName>
</protein>
<dbReference type="SUPFAM" id="SSF51395">
    <property type="entry name" value="FMN-linked oxidoreductases"/>
    <property type="match status" value="1"/>
</dbReference>
<dbReference type="Pfam" id="PF03060">
    <property type="entry name" value="NMO"/>
    <property type="match status" value="1"/>
</dbReference>
<dbReference type="EMBL" id="AP022870">
    <property type="protein sequence ID" value="BCB74876.1"/>
    <property type="molecule type" value="Genomic_DNA"/>
</dbReference>
<dbReference type="InterPro" id="IPR013785">
    <property type="entry name" value="Aldolase_TIM"/>
</dbReference>
<evidence type="ECO:0000313" key="3">
    <source>
        <dbReference type="Proteomes" id="UP000502508"/>
    </source>
</evidence>
<dbReference type="InterPro" id="IPR014179">
    <property type="entry name" value="PfaD-like_TIM-barrel"/>
</dbReference>